<dbReference type="InterPro" id="IPR050469">
    <property type="entry name" value="Diguanylate_Cyclase"/>
</dbReference>
<reference evidence="3" key="1">
    <citation type="submission" date="2022-11" db="EMBL/GenBank/DDBJ databases">
        <authorList>
            <person name="Somphong A."/>
            <person name="Phongsopitanun W."/>
        </authorList>
    </citation>
    <scope>NUCLEOTIDE SEQUENCE</scope>
    <source>
        <strain evidence="3">Pm04-4</strain>
    </source>
</reference>
<proteinExistence type="predicted"/>
<dbReference type="RefSeq" id="WP_267569659.1">
    <property type="nucleotide sequence ID" value="NZ_JAPNTZ010000023.1"/>
</dbReference>
<name>A0ABT4BEX3_9ACTN</name>
<dbReference type="NCBIfam" id="TIGR00254">
    <property type="entry name" value="GGDEF"/>
    <property type="match status" value="1"/>
</dbReference>
<dbReference type="EC" id="2.7.7.65" evidence="3"/>
<comment type="caution">
    <text evidence="3">The sequence shown here is derived from an EMBL/GenBank/DDBJ whole genome shotgun (WGS) entry which is preliminary data.</text>
</comment>
<feature type="transmembrane region" description="Helical" evidence="1">
    <location>
        <begin position="139"/>
        <end position="167"/>
    </location>
</feature>
<keyword evidence="3" id="KW-0548">Nucleotidyltransferase</keyword>
<dbReference type="InterPro" id="IPR029787">
    <property type="entry name" value="Nucleotide_cyclase"/>
</dbReference>
<keyword evidence="4" id="KW-1185">Reference proteome</keyword>
<dbReference type="GO" id="GO:0052621">
    <property type="term" value="F:diguanylate cyclase activity"/>
    <property type="evidence" value="ECO:0007669"/>
    <property type="project" value="UniProtKB-EC"/>
</dbReference>
<evidence type="ECO:0000313" key="3">
    <source>
        <dbReference type="EMBL" id="MCY1145071.1"/>
    </source>
</evidence>
<evidence type="ECO:0000256" key="1">
    <source>
        <dbReference type="SAM" id="Phobius"/>
    </source>
</evidence>
<dbReference type="PANTHER" id="PTHR45138">
    <property type="entry name" value="REGULATORY COMPONENTS OF SENSORY TRANSDUCTION SYSTEM"/>
    <property type="match status" value="1"/>
</dbReference>
<dbReference type="CDD" id="cd01949">
    <property type="entry name" value="GGDEF"/>
    <property type="match status" value="1"/>
</dbReference>
<accession>A0ABT4BEX3</accession>
<sequence>MNLTLESTVLRRRRTVEAGSLVSRGGGVVCTLLFLTGAIGMPAGLEDAPAIRMACLGGLALMALGMVLGALNLRRPGGRHYDVISTLLVGADTLSIAVIVAGIQATGQTTWPVLVLAILTAALRKQLTGALAAWVVNNGVLALVGAALPPGTLATAVLLHLLVAMLAGTQARAYGRQVAELDAARRQLQHQATHDALTGLPNRQHLQTHADALTGEALAVLLLDLDGFKAVNDTQGHAAGDQLLRVVADRLRTSLRDTDLAARIGGDEFMVVLSGARADEANALAARLRAAVRHPIDLGGATPVTVGVSIGVATRPAGDTTTLESLSLLADAEMYREKAHVRSRTGI</sequence>
<organism evidence="3 4">
    <name type="scientific">Paractinoplanes pyxinae</name>
    <dbReference type="NCBI Taxonomy" id="2997416"/>
    <lineage>
        <taxon>Bacteria</taxon>
        <taxon>Bacillati</taxon>
        <taxon>Actinomycetota</taxon>
        <taxon>Actinomycetes</taxon>
        <taxon>Micromonosporales</taxon>
        <taxon>Micromonosporaceae</taxon>
        <taxon>Paractinoplanes</taxon>
    </lineage>
</organism>
<dbReference type="InterPro" id="IPR000160">
    <property type="entry name" value="GGDEF_dom"/>
</dbReference>
<dbReference type="InterPro" id="IPR043128">
    <property type="entry name" value="Rev_trsase/Diguanyl_cyclase"/>
</dbReference>
<feature type="transmembrane region" description="Helical" evidence="1">
    <location>
        <begin position="83"/>
        <end position="103"/>
    </location>
</feature>
<keyword evidence="1" id="KW-1133">Transmembrane helix</keyword>
<feature type="transmembrane region" description="Helical" evidence="1">
    <location>
        <begin position="21"/>
        <end position="44"/>
    </location>
</feature>
<dbReference type="Gene3D" id="3.30.70.270">
    <property type="match status" value="1"/>
</dbReference>
<dbReference type="PROSITE" id="PS50887">
    <property type="entry name" value="GGDEF"/>
    <property type="match status" value="1"/>
</dbReference>
<feature type="domain" description="GGDEF" evidence="2">
    <location>
        <begin position="216"/>
        <end position="347"/>
    </location>
</feature>
<protein>
    <submittedName>
        <fullName evidence="3">Diguanylate cyclase</fullName>
        <ecNumber evidence="3">2.7.7.65</ecNumber>
    </submittedName>
</protein>
<dbReference type="EMBL" id="JAPNTZ010000023">
    <property type="protein sequence ID" value="MCY1145071.1"/>
    <property type="molecule type" value="Genomic_DNA"/>
</dbReference>
<dbReference type="PANTHER" id="PTHR45138:SF9">
    <property type="entry name" value="DIGUANYLATE CYCLASE DGCM-RELATED"/>
    <property type="match status" value="1"/>
</dbReference>
<keyword evidence="1" id="KW-0472">Membrane</keyword>
<dbReference type="Pfam" id="PF00990">
    <property type="entry name" value="GGDEF"/>
    <property type="match status" value="1"/>
</dbReference>
<dbReference type="SUPFAM" id="SSF55073">
    <property type="entry name" value="Nucleotide cyclase"/>
    <property type="match status" value="1"/>
</dbReference>
<gene>
    <name evidence="3" type="ORF">OWR29_44330</name>
</gene>
<dbReference type="SMART" id="SM00267">
    <property type="entry name" value="GGDEF"/>
    <property type="match status" value="1"/>
</dbReference>
<keyword evidence="1" id="KW-0812">Transmembrane</keyword>
<evidence type="ECO:0000259" key="2">
    <source>
        <dbReference type="PROSITE" id="PS50887"/>
    </source>
</evidence>
<evidence type="ECO:0000313" key="4">
    <source>
        <dbReference type="Proteomes" id="UP001151002"/>
    </source>
</evidence>
<keyword evidence="3" id="KW-0808">Transferase</keyword>
<dbReference type="Proteomes" id="UP001151002">
    <property type="component" value="Unassembled WGS sequence"/>
</dbReference>
<feature type="transmembrane region" description="Helical" evidence="1">
    <location>
        <begin position="50"/>
        <end position="71"/>
    </location>
</feature>